<gene>
    <name evidence="1" type="ORF">CTAM01_17189</name>
</gene>
<accession>A0ABQ9QGC5</accession>
<reference evidence="1 2" key="1">
    <citation type="submission" date="2016-10" db="EMBL/GenBank/DDBJ databases">
        <title>The genome sequence of Colletotrichum fioriniae PJ7.</title>
        <authorList>
            <person name="Baroncelli R."/>
        </authorList>
    </citation>
    <scope>NUCLEOTIDE SEQUENCE [LARGE SCALE GENOMIC DNA]</scope>
    <source>
        <strain evidence="1 2">Tom-12</strain>
    </source>
</reference>
<dbReference type="GeneID" id="85417416"/>
<evidence type="ECO:0000313" key="1">
    <source>
        <dbReference type="EMBL" id="KAK1457873.1"/>
    </source>
</evidence>
<dbReference type="RefSeq" id="XP_060372246.1">
    <property type="nucleotide sequence ID" value="XM_060533178.1"/>
</dbReference>
<evidence type="ECO:0000313" key="2">
    <source>
        <dbReference type="Proteomes" id="UP001227543"/>
    </source>
</evidence>
<sequence>MAIATGLQIKIWVRMANNSTVGIEIGFLVRKQELFCAKMFVDPIADGAHDKVLAVPS</sequence>
<proteinExistence type="predicted"/>
<dbReference type="EMBL" id="MLFU01000395">
    <property type="protein sequence ID" value="KAK1457873.1"/>
    <property type="molecule type" value="Genomic_DNA"/>
</dbReference>
<comment type="caution">
    <text evidence="1">The sequence shown here is derived from an EMBL/GenBank/DDBJ whole genome shotgun (WGS) entry which is preliminary data.</text>
</comment>
<keyword evidence="2" id="KW-1185">Reference proteome</keyword>
<organism evidence="1 2">
    <name type="scientific">Colletotrichum tamarilloi</name>
    <dbReference type="NCBI Taxonomy" id="1209934"/>
    <lineage>
        <taxon>Eukaryota</taxon>
        <taxon>Fungi</taxon>
        <taxon>Dikarya</taxon>
        <taxon>Ascomycota</taxon>
        <taxon>Pezizomycotina</taxon>
        <taxon>Sordariomycetes</taxon>
        <taxon>Hypocreomycetidae</taxon>
        <taxon>Glomerellales</taxon>
        <taxon>Glomerellaceae</taxon>
        <taxon>Colletotrichum</taxon>
        <taxon>Colletotrichum acutatum species complex</taxon>
    </lineage>
</organism>
<dbReference type="Proteomes" id="UP001227543">
    <property type="component" value="Unassembled WGS sequence"/>
</dbReference>
<name>A0ABQ9QGC5_9PEZI</name>
<protein>
    <submittedName>
        <fullName evidence="1">Uncharacterized protein</fullName>
    </submittedName>
</protein>